<name>A0A6L2NTQ6_TANCI</name>
<feature type="region of interest" description="Disordered" evidence="1">
    <location>
        <begin position="413"/>
        <end position="433"/>
    </location>
</feature>
<dbReference type="PANTHER" id="PTHR33067:SF9">
    <property type="entry name" value="RNA-DIRECTED DNA POLYMERASE"/>
    <property type="match status" value="1"/>
</dbReference>
<keyword evidence="3" id="KW-0695">RNA-directed DNA polymerase</keyword>
<dbReference type="AlphaFoldDB" id="A0A6L2NTQ6"/>
<dbReference type="Pfam" id="PF03732">
    <property type="entry name" value="Retrotrans_gag"/>
    <property type="match status" value="1"/>
</dbReference>
<feature type="domain" description="Retrotransposon gag" evidence="2">
    <location>
        <begin position="99"/>
        <end position="191"/>
    </location>
</feature>
<sequence>MSTRSSTRNLFPPLDNPELTIRRRSHADPTLLNDFEMVAEGNVPDLRTMEELCQPSLNGRGGPIAPIAIQAMNFGLKNDMIQQSIKVNGVTDDALRLYLFPHSLTHHATTWFDRFPRNSINIFEQMAKMLLGKNFPPSMVTKLRNEITDFLQRLDGSLFKAWEHYKLSIDRCPNHNMLPVTQIDTCYNGLNLRHRDTINAAAGGTFMKRHPEECYDLIKNITAHHNDWDTSAQQSESSSSITSSSDTEIAALKAKMTKINKNLMRVLHVNQQVKVVTPNCETCGGPHSFNDCPATVGNTQNAYATRAYQGGNSYQPQAYQAPAYKAPGYQDPVHQPQIPQPQVVTTNEFTNFMKFMKMNTASSSGSRTLPGNTITNPKEKLKGITTRSGTAYQGPTIPTTSSSFPPVVERETEATKDTVHPTNNGSTKDVQPLLSLPDLSPTCMTLELADHSISRPVGVAEDVYVKVGTFRFPANFVVVDFDADPRVPLILGRTFLKTEKALIDVFEGELTLCVGKEAITFNLYQTSRYSANYNDMTKNRIDVIDITSKIDKSSIDEPPEVELKDLPPHLKYAFLEGDDKLPVIIVKYLSDEEKTSLIMVLKSHKRAIAWKLSDIKGITQNFVLIKFSWRMTSNHRFNIREGSILKSMMSSRMRFLNSSMLD</sequence>
<dbReference type="GO" id="GO:0003964">
    <property type="term" value="F:RNA-directed DNA polymerase activity"/>
    <property type="evidence" value="ECO:0007669"/>
    <property type="project" value="UniProtKB-KW"/>
</dbReference>
<reference evidence="3" key="1">
    <citation type="journal article" date="2019" name="Sci. Rep.">
        <title>Draft genome of Tanacetum cinerariifolium, the natural source of mosquito coil.</title>
        <authorList>
            <person name="Yamashiro T."/>
            <person name="Shiraishi A."/>
            <person name="Satake H."/>
            <person name="Nakayama K."/>
        </authorList>
    </citation>
    <scope>NUCLEOTIDE SEQUENCE</scope>
</reference>
<evidence type="ECO:0000259" key="2">
    <source>
        <dbReference type="Pfam" id="PF03732"/>
    </source>
</evidence>
<keyword evidence="3" id="KW-0808">Transferase</keyword>
<dbReference type="InterPro" id="IPR021109">
    <property type="entry name" value="Peptidase_aspartic_dom_sf"/>
</dbReference>
<evidence type="ECO:0000313" key="3">
    <source>
        <dbReference type="EMBL" id="GEU88402.1"/>
    </source>
</evidence>
<dbReference type="CDD" id="cd00303">
    <property type="entry name" value="retropepsin_like"/>
    <property type="match status" value="1"/>
</dbReference>
<dbReference type="EMBL" id="BKCJ010009742">
    <property type="protein sequence ID" value="GEU88402.1"/>
    <property type="molecule type" value="Genomic_DNA"/>
</dbReference>
<dbReference type="PANTHER" id="PTHR33067">
    <property type="entry name" value="RNA-DIRECTED DNA POLYMERASE-RELATED"/>
    <property type="match status" value="1"/>
</dbReference>
<accession>A0A6L2NTQ6</accession>
<feature type="region of interest" description="Disordered" evidence="1">
    <location>
        <begin position="388"/>
        <end position="407"/>
    </location>
</feature>
<feature type="compositionally biased region" description="Polar residues" evidence="1">
    <location>
        <begin position="420"/>
        <end position="429"/>
    </location>
</feature>
<comment type="caution">
    <text evidence="3">The sequence shown here is derived from an EMBL/GenBank/DDBJ whole genome shotgun (WGS) entry which is preliminary data.</text>
</comment>
<organism evidence="3">
    <name type="scientific">Tanacetum cinerariifolium</name>
    <name type="common">Dalmatian daisy</name>
    <name type="synonym">Chrysanthemum cinerariifolium</name>
    <dbReference type="NCBI Taxonomy" id="118510"/>
    <lineage>
        <taxon>Eukaryota</taxon>
        <taxon>Viridiplantae</taxon>
        <taxon>Streptophyta</taxon>
        <taxon>Embryophyta</taxon>
        <taxon>Tracheophyta</taxon>
        <taxon>Spermatophyta</taxon>
        <taxon>Magnoliopsida</taxon>
        <taxon>eudicotyledons</taxon>
        <taxon>Gunneridae</taxon>
        <taxon>Pentapetalae</taxon>
        <taxon>asterids</taxon>
        <taxon>campanulids</taxon>
        <taxon>Asterales</taxon>
        <taxon>Asteraceae</taxon>
        <taxon>Asteroideae</taxon>
        <taxon>Anthemideae</taxon>
        <taxon>Anthemidinae</taxon>
        <taxon>Tanacetum</taxon>
    </lineage>
</organism>
<protein>
    <submittedName>
        <fullName evidence="3">Reverse transcriptase domain-containing protein</fullName>
    </submittedName>
</protein>
<keyword evidence="3" id="KW-0548">Nucleotidyltransferase</keyword>
<dbReference type="Gene3D" id="2.40.70.10">
    <property type="entry name" value="Acid Proteases"/>
    <property type="match status" value="1"/>
</dbReference>
<proteinExistence type="predicted"/>
<evidence type="ECO:0000256" key="1">
    <source>
        <dbReference type="SAM" id="MobiDB-lite"/>
    </source>
</evidence>
<gene>
    <name evidence="3" type="ORF">Tci_060380</name>
</gene>
<feature type="compositionally biased region" description="Low complexity" evidence="1">
    <location>
        <begin position="395"/>
        <end position="406"/>
    </location>
</feature>
<dbReference type="InterPro" id="IPR005162">
    <property type="entry name" value="Retrotrans_gag_dom"/>
</dbReference>